<dbReference type="AlphaFoldDB" id="A0A0R2A3V4"/>
<gene>
    <name evidence="2" type="ORF">FC26_GL002364</name>
</gene>
<dbReference type="Proteomes" id="UP000051733">
    <property type="component" value="Unassembled WGS sequence"/>
</dbReference>
<dbReference type="RefSeq" id="WP_057779663.1">
    <property type="nucleotide sequence ID" value="NZ_AYYY01000043.1"/>
</dbReference>
<organism evidence="2 3">
    <name type="scientific">Paucilactobacillus vaccinostercus DSM 20634</name>
    <dbReference type="NCBI Taxonomy" id="1423813"/>
    <lineage>
        <taxon>Bacteria</taxon>
        <taxon>Bacillati</taxon>
        <taxon>Bacillota</taxon>
        <taxon>Bacilli</taxon>
        <taxon>Lactobacillales</taxon>
        <taxon>Lactobacillaceae</taxon>
        <taxon>Paucilactobacillus</taxon>
    </lineage>
</organism>
<accession>A0A0R2A3V4</accession>
<dbReference type="EMBL" id="AYYY01000043">
    <property type="protein sequence ID" value="KRM61146.1"/>
    <property type="molecule type" value="Genomic_DNA"/>
</dbReference>
<feature type="transmembrane region" description="Helical" evidence="1">
    <location>
        <begin position="33"/>
        <end position="56"/>
    </location>
</feature>
<evidence type="ECO:0000256" key="1">
    <source>
        <dbReference type="SAM" id="Phobius"/>
    </source>
</evidence>
<name>A0A0R2A3V4_9LACO</name>
<feature type="transmembrane region" description="Helical" evidence="1">
    <location>
        <begin position="165"/>
        <end position="183"/>
    </location>
</feature>
<sequence>MWSLIHGLFGTFNGTGYTAHEFVVALSPSSPHYVQSLSVAALTFAIGFIEYIYSFALVRREGRAPYNLLMHSFYFAIDSMGIFVFALAAHQNGGFWLFIAASVAEVVWTLFEIYNLVMCIYVERVEIWGPTVSVSSAWIRVGGWLVVMIMVVNLFRVFMNDPVMLKWYIFTNVLMGIMPGLYWEKRETRIGASWGLAIVIAIGTINSFTPFNMWSSISPYFNMHNNPWFYVVGVVSIFFSLRAFIVLSRLPAKPRLINGKRTIW</sequence>
<evidence type="ECO:0000313" key="3">
    <source>
        <dbReference type="Proteomes" id="UP000051733"/>
    </source>
</evidence>
<keyword evidence="3" id="KW-1185">Reference proteome</keyword>
<keyword evidence="1" id="KW-0812">Transmembrane</keyword>
<evidence type="ECO:0000313" key="2">
    <source>
        <dbReference type="EMBL" id="KRM61146.1"/>
    </source>
</evidence>
<feature type="transmembrane region" description="Helical" evidence="1">
    <location>
        <begin position="95"/>
        <end position="117"/>
    </location>
</feature>
<dbReference type="PATRIC" id="fig|1423813.3.peg.2411"/>
<keyword evidence="1" id="KW-1133">Transmembrane helix</keyword>
<keyword evidence="1" id="KW-0472">Membrane</keyword>
<comment type="caution">
    <text evidence="2">The sequence shown here is derived from an EMBL/GenBank/DDBJ whole genome shotgun (WGS) entry which is preliminary data.</text>
</comment>
<feature type="transmembrane region" description="Helical" evidence="1">
    <location>
        <begin position="228"/>
        <end position="247"/>
    </location>
</feature>
<reference evidence="2 3" key="1">
    <citation type="journal article" date="2015" name="Genome Announc.">
        <title>Expanding the biotechnology potential of lactobacilli through comparative genomics of 213 strains and associated genera.</title>
        <authorList>
            <person name="Sun Z."/>
            <person name="Harris H.M."/>
            <person name="McCann A."/>
            <person name="Guo C."/>
            <person name="Argimon S."/>
            <person name="Zhang W."/>
            <person name="Yang X."/>
            <person name="Jeffery I.B."/>
            <person name="Cooney J.C."/>
            <person name="Kagawa T.F."/>
            <person name="Liu W."/>
            <person name="Song Y."/>
            <person name="Salvetti E."/>
            <person name="Wrobel A."/>
            <person name="Rasinkangas P."/>
            <person name="Parkhill J."/>
            <person name="Rea M.C."/>
            <person name="O'Sullivan O."/>
            <person name="Ritari J."/>
            <person name="Douillard F.P."/>
            <person name="Paul Ross R."/>
            <person name="Yang R."/>
            <person name="Briner A.E."/>
            <person name="Felis G.E."/>
            <person name="de Vos W.M."/>
            <person name="Barrangou R."/>
            <person name="Klaenhammer T.R."/>
            <person name="Caufield P.W."/>
            <person name="Cui Y."/>
            <person name="Zhang H."/>
            <person name="O'Toole P.W."/>
        </authorList>
    </citation>
    <scope>NUCLEOTIDE SEQUENCE [LARGE SCALE GENOMIC DNA]</scope>
    <source>
        <strain evidence="2 3">DSM 20634</strain>
    </source>
</reference>
<feature type="transmembrane region" description="Helical" evidence="1">
    <location>
        <begin position="68"/>
        <end position="89"/>
    </location>
</feature>
<proteinExistence type="predicted"/>
<protein>
    <submittedName>
        <fullName evidence="2">Uncharacterized protein</fullName>
    </submittedName>
</protein>
<dbReference type="OrthoDB" id="2329224at2"/>
<feature type="transmembrane region" description="Helical" evidence="1">
    <location>
        <begin position="190"/>
        <end position="208"/>
    </location>
</feature>
<feature type="transmembrane region" description="Helical" evidence="1">
    <location>
        <begin position="137"/>
        <end position="159"/>
    </location>
</feature>